<evidence type="ECO:0000313" key="6">
    <source>
        <dbReference type="Proteomes" id="UP001280121"/>
    </source>
</evidence>
<gene>
    <name evidence="5" type="ORF">Ddye_023801</name>
</gene>
<dbReference type="Pfam" id="PF02902">
    <property type="entry name" value="Peptidase_C48"/>
    <property type="match status" value="1"/>
</dbReference>
<keyword evidence="3" id="KW-0378">Hydrolase</keyword>
<dbReference type="GO" id="GO:0008234">
    <property type="term" value="F:cysteine-type peptidase activity"/>
    <property type="evidence" value="ECO:0007669"/>
    <property type="project" value="InterPro"/>
</dbReference>
<keyword evidence="6" id="KW-1185">Reference proteome</keyword>
<evidence type="ECO:0000259" key="4">
    <source>
        <dbReference type="PROSITE" id="PS50600"/>
    </source>
</evidence>
<dbReference type="Gene3D" id="3.40.395.10">
    <property type="entry name" value="Adenoviral Proteinase, Chain A"/>
    <property type="match status" value="1"/>
</dbReference>
<name>A0AAD9TUN6_9ROSI</name>
<accession>A0AAD9TUN6</accession>
<comment type="similarity">
    <text evidence="1">Belongs to the peptidase C48 family.</text>
</comment>
<organism evidence="5 6">
    <name type="scientific">Dipteronia dyeriana</name>
    <dbReference type="NCBI Taxonomy" id="168575"/>
    <lineage>
        <taxon>Eukaryota</taxon>
        <taxon>Viridiplantae</taxon>
        <taxon>Streptophyta</taxon>
        <taxon>Embryophyta</taxon>
        <taxon>Tracheophyta</taxon>
        <taxon>Spermatophyta</taxon>
        <taxon>Magnoliopsida</taxon>
        <taxon>eudicotyledons</taxon>
        <taxon>Gunneridae</taxon>
        <taxon>Pentapetalae</taxon>
        <taxon>rosids</taxon>
        <taxon>malvids</taxon>
        <taxon>Sapindales</taxon>
        <taxon>Sapindaceae</taxon>
        <taxon>Hippocastanoideae</taxon>
        <taxon>Acereae</taxon>
        <taxon>Dipteronia</taxon>
    </lineage>
</organism>
<comment type="caution">
    <text evidence="5">The sequence shown here is derived from an EMBL/GenBank/DDBJ whole genome shotgun (WGS) entry which is preliminary data.</text>
</comment>
<dbReference type="AlphaFoldDB" id="A0AAD9TUN6"/>
<evidence type="ECO:0000256" key="1">
    <source>
        <dbReference type="ARBA" id="ARBA00005234"/>
    </source>
</evidence>
<evidence type="ECO:0000313" key="5">
    <source>
        <dbReference type="EMBL" id="KAK2642038.1"/>
    </source>
</evidence>
<dbReference type="EMBL" id="JANJYI010000007">
    <property type="protein sequence ID" value="KAK2642038.1"/>
    <property type="molecule type" value="Genomic_DNA"/>
</dbReference>
<reference evidence="5" key="1">
    <citation type="journal article" date="2023" name="Plant J.">
        <title>Genome sequences and population genomics provide insights into the demographic history, inbreeding, and mutation load of two 'living fossil' tree species of Dipteronia.</title>
        <authorList>
            <person name="Feng Y."/>
            <person name="Comes H.P."/>
            <person name="Chen J."/>
            <person name="Zhu S."/>
            <person name="Lu R."/>
            <person name="Zhang X."/>
            <person name="Li P."/>
            <person name="Qiu J."/>
            <person name="Olsen K.M."/>
            <person name="Qiu Y."/>
        </authorList>
    </citation>
    <scope>NUCLEOTIDE SEQUENCE</scope>
    <source>
        <strain evidence="5">KIB01</strain>
    </source>
</reference>
<sequence length="230" mass="27025">MVDGDQLKAYLAFKKNINGELRDIDLLEPVDTIWFHRMQTNFMDLDDKSYLEHQYKKMMPRDTRGEITTAWWNVLRLWWKDDDLTTVLGGAPIGCRPWHEVDMVLIPCNIGCQHWLLVTVDLICGKMFIVDPWRQQVPVHIRKQQVAPLCWFVPSMLYQAGFYTVRPTGLEKFARRISLSQSAWGNCGPHTLRLIEYLLADRKDFDWSEGDMGIIREMMTVEIFSNFRPV</sequence>
<dbReference type="InterPro" id="IPR003653">
    <property type="entry name" value="Peptidase_C48_C"/>
</dbReference>
<dbReference type="SUPFAM" id="SSF54001">
    <property type="entry name" value="Cysteine proteinases"/>
    <property type="match status" value="1"/>
</dbReference>
<evidence type="ECO:0000256" key="3">
    <source>
        <dbReference type="ARBA" id="ARBA00022801"/>
    </source>
</evidence>
<dbReference type="Proteomes" id="UP001280121">
    <property type="component" value="Unassembled WGS sequence"/>
</dbReference>
<proteinExistence type="inferred from homology"/>
<dbReference type="GO" id="GO:0006508">
    <property type="term" value="P:proteolysis"/>
    <property type="evidence" value="ECO:0007669"/>
    <property type="project" value="UniProtKB-KW"/>
</dbReference>
<protein>
    <recommendedName>
        <fullName evidence="4">Ubiquitin-like protease family profile domain-containing protein</fullName>
    </recommendedName>
</protein>
<evidence type="ECO:0000256" key="2">
    <source>
        <dbReference type="ARBA" id="ARBA00022670"/>
    </source>
</evidence>
<keyword evidence="2" id="KW-0645">Protease</keyword>
<dbReference type="InterPro" id="IPR038765">
    <property type="entry name" value="Papain-like_cys_pep_sf"/>
</dbReference>
<feature type="domain" description="Ubiquitin-like protease family profile" evidence="4">
    <location>
        <begin position="1"/>
        <end position="198"/>
    </location>
</feature>
<dbReference type="PROSITE" id="PS50600">
    <property type="entry name" value="ULP_PROTEASE"/>
    <property type="match status" value="1"/>
</dbReference>